<reference evidence="2" key="2">
    <citation type="journal article" date="2023" name="ISME Commun">
        <title>Characterization of a bloom-associated alphaproteobacterial lineage, 'Candidatus Phycosocius': insights into freshwater algal-bacterial interactions.</title>
        <authorList>
            <person name="Tanabe Y."/>
            <person name="Yamaguchi H."/>
            <person name="Yoshida M."/>
            <person name="Kai A."/>
            <person name="Okazaki Y."/>
        </authorList>
    </citation>
    <scope>NUCLEOTIDE SEQUENCE</scope>
    <source>
        <strain evidence="2">BOTRYCO-1</strain>
    </source>
</reference>
<evidence type="ECO:0000313" key="3">
    <source>
        <dbReference type="Proteomes" id="UP001161064"/>
    </source>
</evidence>
<gene>
    <name evidence="2" type="ORF">PsB1_2260</name>
</gene>
<evidence type="ECO:0000256" key="1">
    <source>
        <dbReference type="SAM" id="MobiDB-lite"/>
    </source>
</evidence>
<dbReference type="EMBL" id="BPFZ01000021">
    <property type="protein sequence ID" value="GIU68106.1"/>
    <property type="molecule type" value="Genomic_DNA"/>
</dbReference>
<keyword evidence="3" id="KW-1185">Reference proteome</keyword>
<accession>A0ABQ4PYV3</accession>
<evidence type="ECO:0000313" key="2">
    <source>
        <dbReference type="EMBL" id="GIU68106.1"/>
    </source>
</evidence>
<sequence length="324" mass="35219">MNTNCSKAITKTIFGLIAATGTQLIGFDGVAQPATKPSASTTSPAPASQIPVHAGEFVGEKVDTITYKPTCPAFIFDMDAAAIQESTSRAYVEGEKRRYEQAREKWDAYEDCLTENGRRDIEAIRTKLGDYLSNQADEEVKLFNALNAAATANIDRITKLPPSKPAKKKSDSAVAETPQVTLSTWTEPTGRFVGTIKGSAAAPEYVTGCPKAIGALTVESFATESTRNGFNAKLEELRALPQRINQVRTCRQENGQDDYEAVQKAVQDGFNAVFQPSKAAFEREYANVRFQLNEHQKPGGLLAPPELSRGNGKKKPTVPKAKKK</sequence>
<reference evidence="2" key="1">
    <citation type="submission" date="2021-05" db="EMBL/GenBank/DDBJ databases">
        <authorList>
            <person name="Tanabe Y."/>
        </authorList>
    </citation>
    <scope>NUCLEOTIDE SEQUENCE</scope>
    <source>
        <strain evidence="2">BOTRYCO-1</strain>
    </source>
</reference>
<dbReference type="RefSeq" id="WP_284361713.1">
    <property type="nucleotide sequence ID" value="NZ_BPFZ01000021.1"/>
</dbReference>
<dbReference type="Proteomes" id="UP001161064">
    <property type="component" value="Unassembled WGS sequence"/>
</dbReference>
<proteinExistence type="predicted"/>
<comment type="caution">
    <text evidence="2">The sequence shown here is derived from an EMBL/GenBank/DDBJ whole genome shotgun (WGS) entry which is preliminary data.</text>
</comment>
<feature type="compositionally biased region" description="Basic residues" evidence="1">
    <location>
        <begin position="311"/>
        <end position="324"/>
    </location>
</feature>
<feature type="region of interest" description="Disordered" evidence="1">
    <location>
        <begin position="293"/>
        <end position="324"/>
    </location>
</feature>
<organism evidence="2 3">
    <name type="scientific">Candidatus Phycosocius spiralis</name>
    <dbReference type="NCBI Taxonomy" id="2815099"/>
    <lineage>
        <taxon>Bacteria</taxon>
        <taxon>Pseudomonadati</taxon>
        <taxon>Pseudomonadota</taxon>
        <taxon>Alphaproteobacteria</taxon>
        <taxon>Caulobacterales</taxon>
        <taxon>Caulobacterales incertae sedis</taxon>
        <taxon>Candidatus Phycosocius</taxon>
    </lineage>
</organism>
<name>A0ABQ4PYV3_9PROT</name>
<protein>
    <submittedName>
        <fullName evidence="2">Uncharacterized protein</fullName>
    </submittedName>
</protein>